<keyword evidence="1" id="KW-1133">Transmembrane helix</keyword>
<dbReference type="PIRSF" id="PIRSF031501">
    <property type="entry name" value="QueT"/>
    <property type="match status" value="1"/>
</dbReference>
<dbReference type="EMBL" id="JAGGJX010000001">
    <property type="protein sequence ID" value="MBP1854201.1"/>
    <property type="molecule type" value="Genomic_DNA"/>
</dbReference>
<name>A0ABS4E8C9_9FIRM</name>
<dbReference type="Pfam" id="PF06177">
    <property type="entry name" value="QueT"/>
    <property type="match status" value="1"/>
</dbReference>
<dbReference type="PANTHER" id="PTHR40044">
    <property type="entry name" value="INTEGRAL MEMBRANE PROTEIN-RELATED"/>
    <property type="match status" value="1"/>
</dbReference>
<dbReference type="Gene3D" id="1.10.1760.20">
    <property type="match status" value="1"/>
</dbReference>
<keyword evidence="3" id="KW-1185">Reference proteome</keyword>
<dbReference type="PANTHER" id="PTHR40044:SF1">
    <property type="entry name" value="INTEGRAL MEMBRANE PROTEIN"/>
    <property type="match status" value="1"/>
</dbReference>
<feature type="transmembrane region" description="Helical" evidence="1">
    <location>
        <begin position="12"/>
        <end position="30"/>
    </location>
</feature>
<dbReference type="InterPro" id="IPR010387">
    <property type="entry name" value="QueT"/>
</dbReference>
<evidence type="ECO:0000313" key="3">
    <source>
        <dbReference type="Proteomes" id="UP000767291"/>
    </source>
</evidence>
<evidence type="ECO:0000313" key="2">
    <source>
        <dbReference type="EMBL" id="MBP1854201.1"/>
    </source>
</evidence>
<dbReference type="RefSeq" id="WP_209455759.1">
    <property type="nucleotide sequence ID" value="NZ_BAAACS010000017.1"/>
</dbReference>
<accession>A0ABS4E8C9</accession>
<feature type="transmembrane region" description="Helical" evidence="1">
    <location>
        <begin position="126"/>
        <end position="151"/>
    </location>
</feature>
<reference evidence="2 3" key="1">
    <citation type="submission" date="2021-03" db="EMBL/GenBank/DDBJ databases">
        <title>Genomic Encyclopedia of Type Strains, Phase IV (KMG-IV): sequencing the most valuable type-strain genomes for metagenomic binning, comparative biology and taxonomic classification.</title>
        <authorList>
            <person name="Goeker M."/>
        </authorList>
    </citation>
    <scope>NUCLEOTIDE SEQUENCE [LARGE SCALE GENOMIC DNA]</scope>
    <source>
        <strain evidence="2 3">DSM 1289</strain>
    </source>
</reference>
<organism evidence="2 3">
    <name type="scientific">Metaclostridioides mangenotii</name>
    <dbReference type="NCBI Taxonomy" id="1540"/>
    <lineage>
        <taxon>Bacteria</taxon>
        <taxon>Bacillati</taxon>
        <taxon>Bacillota</taxon>
        <taxon>Clostridia</taxon>
        <taxon>Peptostreptococcales</taxon>
        <taxon>Peptostreptococcaceae</taxon>
        <taxon>Metaclostridioides</taxon>
    </lineage>
</organism>
<keyword evidence="1" id="KW-0812">Transmembrane</keyword>
<proteinExistence type="predicted"/>
<protein>
    <submittedName>
        <fullName evidence="2">Membrane protein</fullName>
    </submittedName>
</protein>
<dbReference type="Proteomes" id="UP000767291">
    <property type="component" value="Unassembled WGS sequence"/>
</dbReference>
<comment type="caution">
    <text evidence="2">The sequence shown here is derived from an EMBL/GenBank/DDBJ whole genome shotgun (WGS) entry which is preliminary data.</text>
</comment>
<feature type="transmembrane region" description="Helical" evidence="1">
    <location>
        <begin position="74"/>
        <end position="91"/>
    </location>
</feature>
<keyword evidence="1" id="KW-0472">Membrane</keyword>
<feature type="transmembrane region" description="Helical" evidence="1">
    <location>
        <begin position="98"/>
        <end position="120"/>
    </location>
</feature>
<gene>
    <name evidence="2" type="ORF">J2Z43_000591</name>
</gene>
<evidence type="ECO:0000256" key="1">
    <source>
        <dbReference type="SAM" id="Phobius"/>
    </source>
</evidence>
<sequence>MKGNTKKIAVTALIAAVYAVLTISLGFMSYSNIQFRVAEIMILLAFVDKDYIPGLTLGCFLANILGVYGIPDTIFGTLATFISACLVYQTGKQMGKSTMSLIIASLLPALVNALIIGWMLNKFVGLPLILSMAQVGIGEFVVITIAGIPLFKAVEGKYGVLVKNAFN</sequence>